<comment type="function">
    <text evidence="1">VSG forms a coat on the surface of the parasite. The trypanosome evades the immune response of the host by expressing a series of antigenically distinct VSGs from an estimated 1000 VSG genes.</text>
</comment>
<proteinExistence type="predicted"/>
<comment type="subcellular location">
    <subcellularLocation>
        <location evidence="2">Cell membrane</location>
        <topology evidence="2">Lipid-anchor</topology>
        <topology evidence="2">GPI-anchor</topology>
    </subcellularLocation>
</comment>
<evidence type="ECO:0000256" key="8">
    <source>
        <dbReference type="ARBA" id="ARBA00023288"/>
    </source>
</evidence>
<gene>
    <name evidence="12" type="ORF">TCIL3000_0_01350</name>
</gene>
<keyword evidence="4" id="KW-0336">GPI-anchor</keyword>
<evidence type="ECO:0000313" key="12">
    <source>
        <dbReference type="EMBL" id="CCD16121.1"/>
    </source>
</evidence>
<organism evidence="12 13">
    <name type="scientific">Trypanosoma congolense (strain IL3000)</name>
    <dbReference type="NCBI Taxonomy" id="1068625"/>
    <lineage>
        <taxon>Eukaryota</taxon>
        <taxon>Discoba</taxon>
        <taxon>Euglenozoa</taxon>
        <taxon>Kinetoplastea</taxon>
        <taxon>Metakinetoplastina</taxon>
        <taxon>Trypanosomatida</taxon>
        <taxon>Trypanosomatidae</taxon>
        <taxon>Trypanosoma</taxon>
        <taxon>Nannomonas</taxon>
    </lineage>
</organism>
<comment type="caution">
    <text evidence="12">The sequence shown here is derived from an EMBL/GenBank/DDBJ whole genome shotgun (WGS) entry which is preliminary data.</text>
</comment>
<dbReference type="Pfam" id="PF13206">
    <property type="entry name" value="VSG_B"/>
    <property type="match status" value="1"/>
</dbReference>
<feature type="chain" id="PRO_5003394999" evidence="10">
    <location>
        <begin position="17"/>
        <end position="394"/>
    </location>
</feature>
<protein>
    <submittedName>
        <fullName evidence="12">Variant surface glycoprotein</fullName>
    </submittedName>
</protein>
<keyword evidence="3" id="KW-1003">Cell membrane</keyword>
<sequence>MMKLFMVCLVVMGSWVREWGVMANADISVVQGDNSEYFKLLCRIYNVAHYPPIKPVDTKEYQKIVDDIDALRVAANGKEGVNTQSEEARSAQTQLTSITREAHKLLDAIKKVNPEGEEGKARNTFNQVIFGKNGKEEDLSHEALEVVDSRMAACGGKHQVATSAGKNLVVDFFCLCAQHDKVNEGVDNVCGVSVGSGDGAGWGQKLVSPDTMWKEIKNGCGKFAQQGVTSTQTGYSLYHEFLAQVTAGGNVKVNKSGIFPKHGMLGTAVSKKGNTDFKCNGQSSTNRLSGSGSCVIYGDQHQEENIAWLKKFKEGLQLIDEFNTKTAPWQSKLTTLQEQAKALYGKTRATSSLENEDTDDSPLAQHPNSDENENADSTTRSQRHSLLAWALLLQ</sequence>
<dbReference type="Proteomes" id="UP000000702">
    <property type="component" value="Unassembled WGS sequence"/>
</dbReference>
<reference evidence="12 13" key="2">
    <citation type="journal article" date="2012" name="Proc. Natl. Acad. Sci. U.S.A.">
        <title>Antigenic diversity is generated by distinct evolutionary mechanisms in African trypanosome species.</title>
        <authorList>
            <person name="Jackson A.P."/>
            <person name="Berry A."/>
            <person name="Aslett M."/>
            <person name="Allison H.C."/>
            <person name="Burton P."/>
            <person name="Vavrova-Anderson J."/>
            <person name="Brown R."/>
            <person name="Browne H."/>
            <person name="Corton N."/>
            <person name="Hauser H."/>
            <person name="Gamble J."/>
            <person name="Gilderthorp R."/>
            <person name="Marcello L."/>
            <person name="McQuillan J."/>
            <person name="Otto T.D."/>
            <person name="Quail M.A."/>
            <person name="Sanders M.J."/>
            <person name="van Tonder A."/>
            <person name="Ginger M.L."/>
            <person name="Field M.C."/>
            <person name="Barry J.D."/>
            <person name="Hertz-Fowler C."/>
            <person name="Berriman M."/>
        </authorList>
    </citation>
    <scope>NUCLEOTIDE SEQUENCE [LARGE SCALE GENOMIC DNA]</scope>
    <source>
        <strain evidence="12 13">IL3000</strain>
    </source>
</reference>
<reference evidence="13" key="1">
    <citation type="submission" date="2011-07" db="EMBL/GenBank/DDBJ databases">
        <title>Divergent evolution of antigenic variation in African trypanosomes.</title>
        <authorList>
            <person name="Jackson A.P."/>
            <person name="Berry A."/>
            <person name="Allison H.C."/>
            <person name="Burton P."/>
            <person name="Anderson J."/>
            <person name="Aslett M."/>
            <person name="Brown R."/>
            <person name="Corton N."/>
            <person name="Harris D."/>
            <person name="Hauser H."/>
            <person name="Gamble J."/>
            <person name="Gilderthorp R."/>
            <person name="McQuillan J."/>
            <person name="Quail M.A."/>
            <person name="Sanders M."/>
            <person name="Van Tonder A."/>
            <person name="Ginger M.L."/>
            <person name="Donelson J.E."/>
            <person name="Field M.C."/>
            <person name="Barry J.D."/>
            <person name="Berriman M."/>
            <person name="Hertz-Fowler C."/>
        </authorList>
    </citation>
    <scope>NUCLEOTIDE SEQUENCE [LARGE SCALE GENOMIC DNA]</scope>
    <source>
        <strain evidence="13">IL3000</strain>
    </source>
</reference>
<evidence type="ECO:0000256" key="7">
    <source>
        <dbReference type="ARBA" id="ARBA00023180"/>
    </source>
</evidence>
<evidence type="ECO:0000313" key="13">
    <source>
        <dbReference type="Proteomes" id="UP000000702"/>
    </source>
</evidence>
<keyword evidence="8" id="KW-0449">Lipoprotein</keyword>
<dbReference type="EMBL" id="CAEQ01002174">
    <property type="protein sequence ID" value="CCD16121.1"/>
    <property type="molecule type" value="Genomic_DNA"/>
</dbReference>
<dbReference type="AlphaFoldDB" id="F9WFP4"/>
<feature type="domain" description="Trypanosome variant surface glycoprotein B-type N-terminal" evidence="11">
    <location>
        <begin position="83"/>
        <end position="327"/>
    </location>
</feature>
<dbReference type="GO" id="GO:0005886">
    <property type="term" value="C:plasma membrane"/>
    <property type="evidence" value="ECO:0007669"/>
    <property type="project" value="UniProtKB-SubCell"/>
</dbReference>
<evidence type="ECO:0000256" key="9">
    <source>
        <dbReference type="SAM" id="MobiDB-lite"/>
    </source>
</evidence>
<name>F9WFP4_TRYCI</name>
<feature type="signal peptide" evidence="10">
    <location>
        <begin position="1"/>
        <end position="16"/>
    </location>
</feature>
<evidence type="ECO:0000256" key="6">
    <source>
        <dbReference type="ARBA" id="ARBA00023136"/>
    </source>
</evidence>
<keyword evidence="5 10" id="KW-0732">Signal</keyword>
<dbReference type="InterPro" id="IPR025932">
    <property type="entry name" value="Trypano_VSG_B_N_dom"/>
</dbReference>
<evidence type="ECO:0000256" key="10">
    <source>
        <dbReference type="SAM" id="SignalP"/>
    </source>
</evidence>
<evidence type="ECO:0000259" key="11">
    <source>
        <dbReference type="Pfam" id="PF13206"/>
    </source>
</evidence>
<accession>F9WFP4</accession>
<evidence type="ECO:0000256" key="1">
    <source>
        <dbReference type="ARBA" id="ARBA00002523"/>
    </source>
</evidence>
<dbReference type="VEuPathDB" id="TriTrypDB:TcIL3000_0_01350"/>
<evidence type="ECO:0000256" key="4">
    <source>
        <dbReference type="ARBA" id="ARBA00022622"/>
    </source>
</evidence>
<evidence type="ECO:0000256" key="3">
    <source>
        <dbReference type="ARBA" id="ARBA00022475"/>
    </source>
</evidence>
<evidence type="ECO:0000256" key="2">
    <source>
        <dbReference type="ARBA" id="ARBA00004609"/>
    </source>
</evidence>
<dbReference type="GO" id="GO:0098552">
    <property type="term" value="C:side of membrane"/>
    <property type="evidence" value="ECO:0007669"/>
    <property type="project" value="UniProtKB-KW"/>
</dbReference>
<keyword evidence="7" id="KW-0325">Glycoprotein</keyword>
<keyword evidence="6" id="KW-0472">Membrane</keyword>
<feature type="region of interest" description="Disordered" evidence="9">
    <location>
        <begin position="346"/>
        <end position="381"/>
    </location>
</feature>
<keyword evidence="13" id="KW-1185">Reference proteome</keyword>
<evidence type="ECO:0000256" key="5">
    <source>
        <dbReference type="ARBA" id="ARBA00022729"/>
    </source>
</evidence>